<name>A0A0C9TVJ6_SPHS4</name>
<dbReference type="HOGENOM" id="CLU_1251371_0_0_1"/>
<keyword evidence="2" id="KW-1185">Reference proteome</keyword>
<dbReference type="AlphaFoldDB" id="A0A0C9TVJ6"/>
<accession>A0A0C9TVJ6</accession>
<sequence>MVIMEYCLVDDAWAGDLAYQKRQYERSTSASLASPLCLSPPMPQRQHSPGDILTCHYRKQASKIVCPGTSFLIGHASGIVLSGYQVVADLIWSPLRTFHQPSASTSASVLVTVPNSITEYIPILPTYQVADNTPPYLVQRSSPSNASASAPTMVLIGHIVRLHILLYQIAGSTLFITMSVNSVVPDLVNTYASPNLLPTEIATESLGPQDLMKRRLLPSHH</sequence>
<protein>
    <submittedName>
        <fullName evidence="1">Uncharacterized protein</fullName>
    </submittedName>
</protein>
<evidence type="ECO:0000313" key="1">
    <source>
        <dbReference type="EMBL" id="KIJ25839.1"/>
    </source>
</evidence>
<dbReference type="EMBL" id="KN837396">
    <property type="protein sequence ID" value="KIJ25839.1"/>
    <property type="molecule type" value="Genomic_DNA"/>
</dbReference>
<reference evidence="1 2" key="1">
    <citation type="submission" date="2014-06" db="EMBL/GenBank/DDBJ databases">
        <title>Evolutionary Origins and Diversification of the Mycorrhizal Mutualists.</title>
        <authorList>
            <consortium name="DOE Joint Genome Institute"/>
            <consortium name="Mycorrhizal Genomics Consortium"/>
            <person name="Kohler A."/>
            <person name="Kuo A."/>
            <person name="Nagy L.G."/>
            <person name="Floudas D."/>
            <person name="Copeland A."/>
            <person name="Barry K.W."/>
            <person name="Cichocki N."/>
            <person name="Veneault-Fourrey C."/>
            <person name="LaButti K."/>
            <person name="Lindquist E.A."/>
            <person name="Lipzen A."/>
            <person name="Lundell T."/>
            <person name="Morin E."/>
            <person name="Murat C."/>
            <person name="Riley R."/>
            <person name="Ohm R."/>
            <person name="Sun H."/>
            <person name="Tunlid A."/>
            <person name="Henrissat B."/>
            <person name="Grigoriev I.V."/>
            <person name="Hibbett D.S."/>
            <person name="Martin F."/>
        </authorList>
    </citation>
    <scope>NUCLEOTIDE SEQUENCE [LARGE SCALE GENOMIC DNA]</scope>
    <source>
        <strain evidence="1 2">SS14</strain>
    </source>
</reference>
<dbReference type="Proteomes" id="UP000054279">
    <property type="component" value="Unassembled WGS sequence"/>
</dbReference>
<gene>
    <name evidence="1" type="ORF">M422DRAFT_55790</name>
</gene>
<proteinExistence type="predicted"/>
<organism evidence="1 2">
    <name type="scientific">Sphaerobolus stellatus (strain SS14)</name>
    <dbReference type="NCBI Taxonomy" id="990650"/>
    <lineage>
        <taxon>Eukaryota</taxon>
        <taxon>Fungi</taxon>
        <taxon>Dikarya</taxon>
        <taxon>Basidiomycota</taxon>
        <taxon>Agaricomycotina</taxon>
        <taxon>Agaricomycetes</taxon>
        <taxon>Phallomycetidae</taxon>
        <taxon>Geastrales</taxon>
        <taxon>Sphaerobolaceae</taxon>
        <taxon>Sphaerobolus</taxon>
    </lineage>
</organism>
<evidence type="ECO:0000313" key="2">
    <source>
        <dbReference type="Proteomes" id="UP000054279"/>
    </source>
</evidence>